<dbReference type="Pfam" id="PF02350">
    <property type="entry name" value="Epimerase_2"/>
    <property type="match status" value="1"/>
</dbReference>
<protein>
    <recommendedName>
        <fullName evidence="3">UDP-N-acetylglucosamine 2-epimerase (non-hydrolyzing)</fullName>
        <ecNumber evidence="3">5.1.3.14</ecNumber>
    </recommendedName>
    <alternativeName>
        <fullName evidence="4">UDP-GlcNAc-2-epimerase</fullName>
    </alternativeName>
</protein>
<evidence type="ECO:0000256" key="2">
    <source>
        <dbReference type="ARBA" id="ARBA00038209"/>
    </source>
</evidence>
<evidence type="ECO:0000256" key="3">
    <source>
        <dbReference type="ARBA" id="ARBA00038858"/>
    </source>
</evidence>
<keyword evidence="8" id="KW-1185">Reference proteome</keyword>
<sequence>MRKKKVMSIFGTRPEAIKMAPVVQELEKNADQFESIVVVTAQHREMLDQVLDIFKITPDYDLDIMKQNQTLSEMTSRVLMALDEILSQEKPDIVLVHGDTTTSFVASLAAFYHQIKIGHVEAGLRTWDKYAPYPEEMNRQMTDCLADVYFAPTELSRENLLKSPINPEKIFVTGNTVVDAIQQTTLLGFTHPVSQKLKKDTKKILLTMHRRENLGKPMENVFFAVQEIVEKNNDVEVIYPVHPNPKVQEMARKILGHLSQVHLIEPLDVVDFHNCMATVDFIISDSGGVQEEAPSVGKKVLVLRDKTERPEGLETGVLKLIGTQKEKVYNEIDELLAEVGVTHDDKLKNNPYGQGDASQKIIEILSEIL</sequence>
<comment type="similarity">
    <text evidence="2 5">Belongs to the UDP-N-acetylglucosamine 2-epimerase family.</text>
</comment>
<dbReference type="EC" id="5.1.3.14" evidence="3"/>
<comment type="caution">
    <text evidence="7">The sequence shown here is derived from an EMBL/GenBank/DDBJ whole genome shotgun (WGS) entry which is preliminary data.</text>
</comment>
<dbReference type="AlphaFoldDB" id="A0A4V3TUT1"/>
<evidence type="ECO:0000259" key="6">
    <source>
        <dbReference type="Pfam" id="PF02350"/>
    </source>
</evidence>
<dbReference type="EMBL" id="SDGV01000035">
    <property type="protein sequence ID" value="THB60169.1"/>
    <property type="molecule type" value="Genomic_DNA"/>
</dbReference>
<name>A0A4V3TUT1_9ENTE</name>
<dbReference type="OrthoDB" id="9803238at2"/>
<evidence type="ECO:0000313" key="8">
    <source>
        <dbReference type="Proteomes" id="UP000310506"/>
    </source>
</evidence>
<dbReference type="InterPro" id="IPR029767">
    <property type="entry name" value="WecB-like"/>
</dbReference>
<dbReference type="NCBIfam" id="TIGR00236">
    <property type="entry name" value="wecB"/>
    <property type="match status" value="1"/>
</dbReference>
<reference evidence="7 8" key="1">
    <citation type="submission" date="2019-01" db="EMBL/GenBank/DDBJ databases">
        <title>Vagococcus silagei sp. nov. isolated from brewer's grain.</title>
        <authorList>
            <person name="Guu J.-R."/>
        </authorList>
    </citation>
    <scope>NUCLEOTIDE SEQUENCE [LARGE SCALE GENOMIC DNA]</scope>
    <source>
        <strain evidence="7 8">2B-2</strain>
    </source>
</reference>
<evidence type="ECO:0000256" key="4">
    <source>
        <dbReference type="ARBA" id="ARBA00079400"/>
    </source>
</evidence>
<evidence type="ECO:0000313" key="7">
    <source>
        <dbReference type="EMBL" id="THB60169.1"/>
    </source>
</evidence>
<evidence type="ECO:0000256" key="1">
    <source>
        <dbReference type="ARBA" id="ARBA00023235"/>
    </source>
</evidence>
<organism evidence="7 8">
    <name type="scientific">Vagococcus silagei</name>
    <dbReference type="NCBI Taxonomy" id="2508885"/>
    <lineage>
        <taxon>Bacteria</taxon>
        <taxon>Bacillati</taxon>
        <taxon>Bacillota</taxon>
        <taxon>Bacilli</taxon>
        <taxon>Lactobacillales</taxon>
        <taxon>Enterococcaceae</taxon>
        <taxon>Vagococcus</taxon>
    </lineage>
</organism>
<dbReference type="InterPro" id="IPR003331">
    <property type="entry name" value="UDP_GlcNAc_Epimerase_2_dom"/>
</dbReference>
<dbReference type="RefSeq" id="WP_136137870.1">
    <property type="nucleotide sequence ID" value="NZ_SDGV01000035.1"/>
</dbReference>
<proteinExistence type="inferred from homology"/>
<dbReference type="Proteomes" id="UP000310506">
    <property type="component" value="Unassembled WGS sequence"/>
</dbReference>
<dbReference type="CDD" id="cd03786">
    <property type="entry name" value="GTB_UDP-GlcNAc_2-Epimerase"/>
    <property type="match status" value="1"/>
</dbReference>
<gene>
    <name evidence="7" type="ORF">ESZ54_11870</name>
</gene>
<feature type="domain" description="UDP-N-acetylglucosamine 2-epimerase" evidence="6">
    <location>
        <begin position="29"/>
        <end position="365"/>
    </location>
</feature>
<dbReference type="Gene3D" id="3.40.50.2000">
    <property type="entry name" value="Glycogen Phosphorylase B"/>
    <property type="match status" value="2"/>
</dbReference>
<keyword evidence="1 5" id="KW-0413">Isomerase</keyword>
<dbReference type="SUPFAM" id="SSF53756">
    <property type="entry name" value="UDP-Glycosyltransferase/glycogen phosphorylase"/>
    <property type="match status" value="1"/>
</dbReference>
<dbReference type="PANTHER" id="PTHR43174">
    <property type="entry name" value="UDP-N-ACETYLGLUCOSAMINE 2-EPIMERASE"/>
    <property type="match status" value="1"/>
</dbReference>
<evidence type="ECO:0000256" key="5">
    <source>
        <dbReference type="RuleBase" id="RU003513"/>
    </source>
</evidence>
<dbReference type="FunFam" id="3.40.50.2000:FF:000043">
    <property type="entry name" value="UDP-N-acetylglucosamine 2-epimerase"/>
    <property type="match status" value="1"/>
</dbReference>
<accession>A0A4V3TUT1</accession>
<dbReference type="PANTHER" id="PTHR43174:SF2">
    <property type="entry name" value="UDP-N-ACETYLGLUCOSAMINE 2-EPIMERASE"/>
    <property type="match status" value="1"/>
</dbReference>
<dbReference type="GO" id="GO:0008761">
    <property type="term" value="F:UDP-N-acetylglucosamine 2-epimerase activity"/>
    <property type="evidence" value="ECO:0007669"/>
    <property type="project" value="UniProtKB-EC"/>
</dbReference>